<reference evidence="2" key="1">
    <citation type="submission" date="2019-09" db="EMBL/GenBank/DDBJ databases">
        <title>Novel arteriviruses associated with neurological disease in Australian brushtail possums (Trichosurus Vulpecula), Australia.</title>
        <authorList>
            <person name="Wang J."/>
            <person name="Reid T."/>
            <person name="Chen H."/>
            <person name="Bergfeld J."/>
            <person name="Mileto P."/>
            <person name="Philips A."/>
            <person name="Thompson A."/>
            <person name="Dunowska M."/>
            <person name="Perrot M."/>
            <person name="Halpin K."/>
            <person name="Eagles D."/>
            <person name="Drew T."/>
        </authorList>
    </citation>
    <scope>NUCLEOTIDE SEQUENCE</scope>
    <source>
        <strain evidence="2">Brighton 2019/1821</strain>
    </source>
</reference>
<keyword evidence="1" id="KW-0472">Membrane</keyword>
<feature type="transmembrane region" description="Helical" evidence="1">
    <location>
        <begin position="234"/>
        <end position="253"/>
    </location>
</feature>
<evidence type="ECO:0000256" key="1">
    <source>
        <dbReference type="SAM" id="Phobius"/>
    </source>
</evidence>
<protein>
    <submittedName>
        <fullName evidence="2">Glycoprotein 4</fullName>
    </submittedName>
</protein>
<proteinExistence type="predicted"/>
<dbReference type="EMBL" id="MN508192">
    <property type="protein sequence ID" value="QJC19035.1"/>
    <property type="molecule type" value="Genomic_RNA"/>
</dbReference>
<sequence length="259" mass="29195">MRVLYTHGIHICLGLIWCVGSVCGTPITFKWCSEETPELNCSVYAPFDNALFKSHGYPGYWITGYRVNLPNPLFHAGVTAVLRALIDLAYANLTMELGHEINVGERNDTYAQAAALIFASIAAMPHFTLGSHPVKRVTVMYNKTGEHHCFGVTLHIATHFCNQTKLEVNCINDYLHTCQIPLCAHGNLLCVPTHVRCNPWFAQTNFFDMYLRSLALSGKQRYHRYIDYHAHLSFAAPLTCLILTIYVIFTLMARVRITG</sequence>
<accession>A0A6M3QIU7</accession>
<organism evidence="2">
    <name type="scientific">Wobbly possum disease virus</name>
    <dbReference type="NCBI Taxonomy" id="1118369"/>
    <lineage>
        <taxon>Viruses</taxon>
        <taxon>Riboviria</taxon>
        <taxon>Orthornavirae</taxon>
        <taxon>Pisuviricota</taxon>
        <taxon>Pisoniviricetes</taxon>
        <taxon>Nidovirales</taxon>
        <taxon>Arnidovirineae</taxon>
        <taxon>Arteriviridae</taxon>
        <taxon>Zealarterivirinae</taxon>
        <taxon>Kappaarterivirus</taxon>
        <taxon>Kappaarterivirus wobum</taxon>
    </lineage>
</organism>
<keyword evidence="1" id="KW-0812">Transmembrane</keyword>
<evidence type="ECO:0000313" key="2">
    <source>
        <dbReference type="EMBL" id="QJC19035.1"/>
    </source>
</evidence>
<gene>
    <name evidence="2" type="primary">GP4</name>
</gene>
<name>A0A6M3QIU7_9NIDO</name>
<keyword evidence="1" id="KW-1133">Transmembrane helix</keyword>